<dbReference type="Pfam" id="PF01863">
    <property type="entry name" value="YgjP-like"/>
    <property type="match status" value="1"/>
</dbReference>
<gene>
    <name evidence="2" type="ORF">H8D96_11105</name>
</gene>
<name>A0A8J6TSP8_9BACT</name>
<evidence type="ECO:0000259" key="1">
    <source>
        <dbReference type="Pfam" id="PF01863"/>
    </source>
</evidence>
<dbReference type="PANTHER" id="PTHR30399">
    <property type="entry name" value="UNCHARACTERIZED PROTEIN YGJP"/>
    <property type="match status" value="1"/>
</dbReference>
<dbReference type="InterPro" id="IPR053136">
    <property type="entry name" value="UTP_pyrophosphatase-like"/>
</dbReference>
<dbReference type="Proteomes" id="UP000605201">
    <property type="component" value="Unassembled WGS sequence"/>
</dbReference>
<evidence type="ECO:0000313" key="2">
    <source>
        <dbReference type="EMBL" id="MBC8432455.1"/>
    </source>
</evidence>
<accession>A0A8J6TSP8</accession>
<dbReference type="Gene3D" id="3.30.2010.10">
    <property type="entry name" value="Metalloproteases ('zincins'), catalytic domain"/>
    <property type="match status" value="1"/>
</dbReference>
<dbReference type="CDD" id="cd07344">
    <property type="entry name" value="M48_yhfN_like"/>
    <property type="match status" value="1"/>
</dbReference>
<dbReference type="AlphaFoldDB" id="A0A8J6TSP8"/>
<protein>
    <submittedName>
        <fullName evidence="2">M48 family metallopeptidase</fullName>
    </submittedName>
</protein>
<dbReference type="EMBL" id="JACNIG010000226">
    <property type="protein sequence ID" value="MBC8432455.1"/>
    <property type="molecule type" value="Genomic_DNA"/>
</dbReference>
<feature type="domain" description="YgjP-like metallopeptidase" evidence="1">
    <location>
        <begin position="25"/>
        <end position="233"/>
    </location>
</feature>
<dbReference type="PANTHER" id="PTHR30399:SF1">
    <property type="entry name" value="UTP PYROPHOSPHATASE"/>
    <property type="match status" value="1"/>
</dbReference>
<comment type="caution">
    <text evidence="2">The sequence shown here is derived from an EMBL/GenBank/DDBJ whole genome shotgun (WGS) entry which is preliminary data.</text>
</comment>
<proteinExistence type="predicted"/>
<sequence length="237" mass="28402">MSPSYGTVFFGREAIRFKLFFVDRKTMEIAVHPDQTVIVKAPVGANYTTVEQKVRKRAGWIKRQLDFFRQFDPRTPRRNYVGGETHLYLGRRYRIKIHLGQLNKVKLFQGFFQISVKGDHLPNQVKRLMDAWYAEKAAIIFQESYDRCRPWFERLSQRKPRVQIRRMKKRWGSLSKNGLLTLNTDLIRAPRECIDYVITHELRHLHYHDHGPNFYRLLEKVMPDWEKRKTKLELALV</sequence>
<organism evidence="2 3">
    <name type="scientific">Candidatus Desulfatibia vada</name>
    <dbReference type="NCBI Taxonomy" id="2841696"/>
    <lineage>
        <taxon>Bacteria</taxon>
        <taxon>Pseudomonadati</taxon>
        <taxon>Thermodesulfobacteriota</taxon>
        <taxon>Desulfobacteria</taxon>
        <taxon>Desulfobacterales</taxon>
        <taxon>Desulfobacterales incertae sedis</taxon>
        <taxon>Candidatus Desulfatibia</taxon>
    </lineage>
</organism>
<dbReference type="InterPro" id="IPR002725">
    <property type="entry name" value="YgjP-like_metallopeptidase"/>
</dbReference>
<evidence type="ECO:0000313" key="3">
    <source>
        <dbReference type="Proteomes" id="UP000605201"/>
    </source>
</evidence>
<reference evidence="2 3" key="1">
    <citation type="submission" date="2020-08" db="EMBL/GenBank/DDBJ databases">
        <title>Bridging the membrane lipid divide: bacteria of the FCB group superphylum have the potential to synthesize archaeal ether lipids.</title>
        <authorList>
            <person name="Villanueva L."/>
            <person name="Von Meijenfeldt F.A.B."/>
            <person name="Westbye A.B."/>
            <person name="Yadav S."/>
            <person name="Hopmans E.C."/>
            <person name="Dutilh B.E."/>
            <person name="Sinninghe Damste J.S."/>
        </authorList>
    </citation>
    <scope>NUCLEOTIDE SEQUENCE [LARGE SCALE GENOMIC DNA]</scope>
    <source>
        <strain evidence="2">NIOZ-UU17</strain>
    </source>
</reference>